<comment type="similarity">
    <text evidence="1 3">Belongs to the short-chain dehydrogenases/reductases (SDR) family.</text>
</comment>
<dbReference type="EMBL" id="KV429032">
    <property type="protein sequence ID" value="KZT74928.1"/>
    <property type="molecule type" value="Genomic_DNA"/>
</dbReference>
<dbReference type="InterPro" id="IPR036291">
    <property type="entry name" value="NAD(P)-bd_dom_sf"/>
</dbReference>
<dbReference type="PRINTS" id="PR00081">
    <property type="entry name" value="GDHRDH"/>
</dbReference>
<evidence type="ECO:0000256" key="3">
    <source>
        <dbReference type="RuleBase" id="RU000363"/>
    </source>
</evidence>
<dbReference type="PANTHER" id="PTHR44169">
    <property type="entry name" value="NADPH-DEPENDENT 1-ACYLDIHYDROXYACETONE PHOSPHATE REDUCTASE"/>
    <property type="match status" value="1"/>
</dbReference>
<organism evidence="4 5">
    <name type="scientific">Daedalea quercina L-15889</name>
    <dbReference type="NCBI Taxonomy" id="1314783"/>
    <lineage>
        <taxon>Eukaryota</taxon>
        <taxon>Fungi</taxon>
        <taxon>Dikarya</taxon>
        <taxon>Basidiomycota</taxon>
        <taxon>Agaricomycotina</taxon>
        <taxon>Agaricomycetes</taxon>
        <taxon>Polyporales</taxon>
        <taxon>Fomitopsis</taxon>
    </lineage>
</organism>
<protein>
    <submittedName>
        <fullName evidence="4">NAD(P)-binding protein</fullName>
    </submittedName>
</protein>
<dbReference type="GO" id="GO:0016491">
    <property type="term" value="F:oxidoreductase activity"/>
    <property type="evidence" value="ECO:0007669"/>
    <property type="project" value="UniProtKB-KW"/>
</dbReference>
<keyword evidence="2" id="KW-0560">Oxidoreductase</keyword>
<name>A0A165UHU4_9APHY</name>
<dbReference type="PANTHER" id="PTHR44169:SF6">
    <property type="entry name" value="NADPH-DEPENDENT 1-ACYLDIHYDROXYACETONE PHOSPHATE REDUCTASE"/>
    <property type="match status" value="1"/>
</dbReference>
<sequence>MSAPVVLVTGCSKGGIGFGLCEEFAAKGCIVYATARRLESMKDFRHDNVHTLKLDVTDEAEIQLVVNTVIDKEGRLDIVVNNAGLPCAGPMCDIPADKIVATFNTNVFAALHMYRAVFPHMASRRAGTIVNIGSVAGFSGTPWLGVHGASKAALERISEVQYMEARPFNVSVIHVSPGMVKSNMNATALSHIYVPQGSIYSGWLDSMRDIAKGEGMPTEEFARRVVSSALEGKERHLVLGKMSTIAWFCQFLPRTYLLQKMWDAVAGKPKSKIE</sequence>
<dbReference type="SUPFAM" id="SSF51735">
    <property type="entry name" value="NAD(P)-binding Rossmann-fold domains"/>
    <property type="match status" value="1"/>
</dbReference>
<evidence type="ECO:0000256" key="1">
    <source>
        <dbReference type="ARBA" id="ARBA00006484"/>
    </source>
</evidence>
<dbReference type="AlphaFoldDB" id="A0A165UHU4"/>
<dbReference type="PRINTS" id="PR00080">
    <property type="entry name" value="SDRFAMILY"/>
</dbReference>
<evidence type="ECO:0000313" key="4">
    <source>
        <dbReference type="EMBL" id="KZT74928.1"/>
    </source>
</evidence>
<dbReference type="GO" id="GO:0005783">
    <property type="term" value="C:endoplasmic reticulum"/>
    <property type="evidence" value="ECO:0007669"/>
    <property type="project" value="TreeGrafter"/>
</dbReference>
<dbReference type="Proteomes" id="UP000076727">
    <property type="component" value="Unassembled WGS sequence"/>
</dbReference>
<dbReference type="Gene3D" id="3.40.50.720">
    <property type="entry name" value="NAD(P)-binding Rossmann-like Domain"/>
    <property type="match status" value="1"/>
</dbReference>
<dbReference type="STRING" id="1314783.A0A165UHU4"/>
<gene>
    <name evidence="4" type="ORF">DAEQUDRAFT_681686</name>
</gene>
<keyword evidence="5" id="KW-1185">Reference proteome</keyword>
<accession>A0A165UHU4</accession>
<evidence type="ECO:0000313" key="5">
    <source>
        <dbReference type="Proteomes" id="UP000076727"/>
    </source>
</evidence>
<dbReference type="InterPro" id="IPR002347">
    <property type="entry name" value="SDR_fam"/>
</dbReference>
<dbReference type="OrthoDB" id="2782235at2759"/>
<reference evidence="4 5" key="1">
    <citation type="journal article" date="2016" name="Mol. Biol. Evol.">
        <title>Comparative Genomics of Early-Diverging Mushroom-Forming Fungi Provides Insights into the Origins of Lignocellulose Decay Capabilities.</title>
        <authorList>
            <person name="Nagy L.G."/>
            <person name="Riley R."/>
            <person name="Tritt A."/>
            <person name="Adam C."/>
            <person name="Daum C."/>
            <person name="Floudas D."/>
            <person name="Sun H."/>
            <person name="Yadav J.S."/>
            <person name="Pangilinan J."/>
            <person name="Larsson K.H."/>
            <person name="Matsuura K."/>
            <person name="Barry K."/>
            <person name="Labutti K."/>
            <person name="Kuo R."/>
            <person name="Ohm R.A."/>
            <person name="Bhattacharya S.S."/>
            <person name="Shirouzu T."/>
            <person name="Yoshinaga Y."/>
            <person name="Martin F.M."/>
            <person name="Grigoriev I.V."/>
            <person name="Hibbett D.S."/>
        </authorList>
    </citation>
    <scope>NUCLEOTIDE SEQUENCE [LARGE SCALE GENOMIC DNA]</scope>
    <source>
        <strain evidence="4 5">L-15889</strain>
    </source>
</reference>
<dbReference type="Pfam" id="PF00106">
    <property type="entry name" value="adh_short"/>
    <property type="match status" value="1"/>
</dbReference>
<dbReference type="CDD" id="cd05374">
    <property type="entry name" value="17beta-HSD-like_SDR_c"/>
    <property type="match status" value="1"/>
</dbReference>
<proteinExistence type="inferred from homology"/>
<evidence type="ECO:0000256" key="2">
    <source>
        <dbReference type="ARBA" id="ARBA00023002"/>
    </source>
</evidence>